<dbReference type="Proteomes" id="UP001472677">
    <property type="component" value="Unassembled WGS sequence"/>
</dbReference>
<gene>
    <name evidence="2" type="ORF">V6N12_033088</name>
</gene>
<comment type="caution">
    <text evidence="2">The sequence shown here is derived from an EMBL/GenBank/DDBJ whole genome shotgun (WGS) entry which is preliminary data.</text>
</comment>
<organism evidence="2 3">
    <name type="scientific">Hibiscus sabdariffa</name>
    <name type="common">roselle</name>
    <dbReference type="NCBI Taxonomy" id="183260"/>
    <lineage>
        <taxon>Eukaryota</taxon>
        <taxon>Viridiplantae</taxon>
        <taxon>Streptophyta</taxon>
        <taxon>Embryophyta</taxon>
        <taxon>Tracheophyta</taxon>
        <taxon>Spermatophyta</taxon>
        <taxon>Magnoliopsida</taxon>
        <taxon>eudicotyledons</taxon>
        <taxon>Gunneridae</taxon>
        <taxon>Pentapetalae</taxon>
        <taxon>rosids</taxon>
        <taxon>malvids</taxon>
        <taxon>Malvales</taxon>
        <taxon>Malvaceae</taxon>
        <taxon>Malvoideae</taxon>
        <taxon>Hibiscus</taxon>
    </lineage>
</organism>
<evidence type="ECO:0000313" key="3">
    <source>
        <dbReference type="Proteomes" id="UP001472677"/>
    </source>
</evidence>
<protein>
    <submittedName>
        <fullName evidence="2">Uncharacterized protein</fullName>
    </submittedName>
</protein>
<feature type="region of interest" description="Disordered" evidence="1">
    <location>
        <begin position="146"/>
        <end position="192"/>
    </location>
</feature>
<keyword evidence="3" id="KW-1185">Reference proteome</keyword>
<dbReference type="EMBL" id="JBBPBM010000134">
    <property type="protein sequence ID" value="KAK8504837.1"/>
    <property type="molecule type" value="Genomic_DNA"/>
</dbReference>
<accession>A0ABR2BD99</accession>
<evidence type="ECO:0000313" key="2">
    <source>
        <dbReference type="EMBL" id="KAK8504837.1"/>
    </source>
</evidence>
<proteinExistence type="predicted"/>
<reference evidence="2 3" key="1">
    <citation type="journal article" date="2024" name="G3 (Bethesda)">
        <title>Genome assembly of Hibiscus sabdariffa L. provides insights into metabolisms of medicinal natural products.</title>
        <authorList>
            <person name="Kim T."/>
        </authorList>
    </citation>
    <scope>NUCLEOTIDE SEQUENCE [LARGE SCALE GENOMIC DNA]</scope>
    <source>
        <strain evidence="2">TK-2024</strain>
        <tissue evidence="2">Old leaves</tissue>
    </source>
</reference>
<feature type="compositionally biased region" description="Basic and acidic residues" evidence="1">
    <location>
        <begin position="168"/>
        <end position="180"/>
    </location>
</feature>
<name>A0ABR2BD99_9ROSI</name>
<evidence type="ECO:0000256" key="1">
    <source>
        <dbReference type="SAM" id="MobiDB-lite"/>
    </source>
</evidence>
<sequence>MFAYKGLAQKSSTTTQNLSDTRQSRSISQIQYEQQSEVSIYIREAIGRKIRSFNLYQRSYRTQGYTRLDSQTQSVLQLKVPFYISQIGISTNSGNEDSHRKIGREIKTPSENSNSNNPHHATIQQSMTVGLTGEEIPLSVSGHEQQIDEDGESGMIGNGSTSNWGDFRLVRRDKAEERVEGFSGTKKKEKTR</sequence>